<comment type="caution">
    <text evidence="1">The sequence shown here is derived from an EMBL/GenBank/DDBJ whole genome shotgun (WGS) entry which is preliminary data.</text>
</comment>
<proteinExistence type="predicted"/>
<reference evidence="1 2" key="1">
    <citation type="submission" date="2024-01" db="EMBL/GenBank/DDBJ databases">
        <title>The strains designed SYSU M86414 and SYSU M84420 isolated from the marine sediment in San Sha City (Hainan Province, China).</title>
        <authorList>
            <person name="Guo D."/>
        </authorList>
    </citation>
    <scope>NUCLEOTIDE SEQUENCE [LARGE SCALE GENOMIC DNA]</scope>
    <source>
        <strain evidence="1 2">SYSU M84420</strain>
    </source>
</reference>
<dbReference type="Proteomes" id="UP001355298">
    <property type="component" value="Unassembled WGS sequence"/>
</dbReference>
<evidence type="ECO:0000313" key="1">
    <source>
        <dbReference type="EMBL" id="MEC4264154.1"/>
    </source>
</evidence>
<name>A0ABU6IMB0_9FLAO</name>
<organism evidence="1 2">
    <name type="scientific">Flagellimonas halotolerans</name>
    <dbReference type="NCBI Taxonomy" id="3112164"/>
    <lineage>
        <taxon>Bacteria</taxon>
        <taxon>Pseudomonadati</taxon>
        <taxon>Bacteroidota</taxon>
        <taxon>Flavobacteriia</taxon>
        <taxon>Flavobacteriales</taxon>
        <taxon>Flavobacteriaceae</taxon>
        <taxon>Flagellimonas</taxon>
    </lineage>
</organism>
<evidence type="ECO:0008006" key="3">
    <source>
        <dbReference type="Google" id="ProtNLM"/>
    </source>
</evidence>
<protein>
    <recommendedName>
        <fullName evidence="3">Helix-turn-helix domain-containing protein</fullName>
    </recommendedName>
</protein>
<sequence>MKNQFQELDWIFRANVYHRFRSKVYHQGNKSIMLEYIRLHNQLLKIMANKTLGMQKVRQILLFLKRAVSERSIAEQTGVSRPTIHSCRGIFETSGFDYDTLLKLKDAELYELVKTKKKGPDRTPDVRKLYFLEQADYFLFCALGHPDL</sequence>
<keyword evidence="2" id="KW-1185">Reference proteome</keyword>
<dbReference type="RefSeq" id="WP_326276949.1">
    <property type="nucleotide sequence ID" value="NZ_JAYKYV010000001.1"/>
</dbReference>
<evidence type="ECO:0000313" key="2">
    <source>
        <dbReference type="Proteomes" id="UP001355298"/>
    </source>
</evidence>
<gene>
    <name evidence="1" type="ORF">VOP03_02245</name>
</gene>
<accession>A0ABU6IMB0</accession>
<dbReference type="EMBL" id="JAYMGW010000001">
    <property type="protein sequence ID" value="MEC4264154.1"/>
    <property type="molecule type" value="Genomic_DNA"/>
</dbReference>